<comment type="catalytic activity">
    <reaction evidence="6">
        <text>L-threonyl-[protein] + ATP = 3-O-(5'-adenylyl)-L-threonyl-[protein] + diphosphate</text>
        <dbReference type="Rhea" id="RHEA:54292"/>
        <dbReference type="Rhea" id="RHEA-COMP:11060"/>
        <dbReference type="Rhea" id="RHEA-COMP:13847"/>
        <dbReference type="ChEBI" id="CHEBI:30013"/>
        <dbReference type="ChEBI" id="CHEBI:30616"/>
        <dbReference type="ChEBI" id="CHEBI:33019"/>
        <dbReference type="ChEBI" id="CHEBI:138113"/>
        <dbReference type="EC" id="2.7.7.108"/>
    </reaction>
</comment>
<dbReference type="SUPFAM" id="SSF140931">
    <property type="entry name" value="Fic-like"/>
    <property type="match status" value="1"/>
</dbReference>
<gene>
    <name evidence="9" type="ORF">BJ988_005279</name>
</gene>
<evidence type="ECO:0000313" key="9">
    <source>
        <dbReference type="EMBL" id="NYI80631.1"/>
    </source>
</evidence>
<dbReference type="EMBL" id="JACBZR010000001">
    <property type="protein sequence ID" value="NYI80631.1"/>
    <property type="molecule type" value="Genomic_DNA"/>
</dbReference>
<keyword evidence="10" id="KW-1185">Reference proteome</keyword>
<evidence type="ECO:0000256" key="1">
    <source>
        <dbReference type="ARBA" id="ARBA00022679"/>
    </source>
</evidence>
<evidence type="ECO:0000313" key="10">
    <source>
        <dbReference type="Proteomes" id="UP000564496"/>
    </source>
</evidence>
<organism evidence="9 10">
    <name type="scientific">Nocardioides panzhihuensis</name>
    <dbReference type="NCBI Taxonomy" id="860243"/>
    <lineage>
        <taxon>Bacteria</taxon>
        <taxon>Bacillati</taxon>
        <taxon>Actinomycetota</taxon>
        <taxon>Actinomycetes</taxon>
        <taxon>Propionibacteriales</taxon>
        <taxon>Nocardioidaceae</taxon>
        <taxon>Nocardioides</taxon>
    </lineage>
</organism>
<keyword evidence="2" id="KW-0548">Nucleotidyltransferase</keyword>
<dbReference type="GO" id="GO:0070733">
    <property type="term" value="F:AMPylase activity"/>
    <property type="evidence" value="ECO:0007669"/>
    <property type="project" value="UniProtKB-EC"/>
</dbReference>
<proteinExistence type="predicted"/>
<evidence type="ECO:0000256" key="3">
    <source>
        <dbReference type="ARBA" id="ARBA00022741"/>
    </source>
</evidence>
<dbReference type="InterPro" id="IPR036597">
    <property type="entry name" value="Fido-like_dom_sf"/>
</dbReference>
<dbReference type="EC" id="2.7.7.108" evidence="5"/>
<keyword evidence="1" id="KW-0808">Transferase</keyword>
<dbReference type="InterPro" id="IPR003812">
    <property type="entry name" value="Fido"/>
</dbReference>
<dbReference type="GO" id="GO:0051302">
    <property type="term" value="P:regulation of cell division"/>
    <property type="evidence" value="ECO:0007669"/>
    <property type="project" value="TreeGrafter"/>
</dbReference>
<dbReference type="Proteomes" id="UP000564496">
    <property type="component" value="Unassembled WGS sequence"/>
</dbReference>
<reference evidence="9 10" key="1">
    <citation type="submission" date="2020-07" db="EMBL/GenBank/DDBJ databases">
        <title>Sequencing the genomes of 1000 actinobacteria strains.</title>
        <authorList>
            <person name="Klenk H.-P."/>
        </authorList>
    </citation>
    <scope>NUCLEOTIDE SEQUENCE [LARGE SCALE GENOMIC DNA]</scope>
    <source>
        <strain evidence="9 10">DSM 26487</strain>
    </source>
</reference>
<dbReference type="Gene3D" id="1.10.3290.10">
    <property type="entry name" value="Fido-like domain"/>
    <property type="match status" value="1"/>
</dbReference>
<sequence length="198" mass="22318">MPGDDRYTYPNSGGVLRNLLGITDATELDEATNAFVSVAWADLETQPAPDRIDRAYLHGVHRHLFRDLFSWAGKVRDVDVMAAGTSVVYCPVAEVEQRIDDAFDELVQHDFLQGLDYLDFAAKLARFWTKLTVAHPFRDGNTRSQTFVIARLAEAAGHPIAWERVDHESLRRQRMAAAQGHPEALALFIENRIEGSLW</sequence>
<accession>A0A7Z0IV36</accession>
<dbReference type="Pfam" id="PF02661">
    <property type="entry name" value="Fic"/>
    <property type="match status" value="1"/>
</dbReference>
<evidence type="ECO:0000259" key="8">
    <source>
        <dbReference type="PROSITE" id="PS51459"/>
    </source>
</evidence>
<evidence type="ECO:0000256" key="5">
    <source>
        <dbReference type="ARBA" id="ARBA00034531"/>
    </source>
</evidence>
<comment type="caution">
    <text evidence="9">The sequence shown here is derived from an EMBL/GenBank/DDBJ whole genome shotgun (WGS) entry which is preliminary data.</text>
</comment>
<dbReference type="PANTHER" id="PTHR39560">
    <property type="entry name" value="PROTEIN ADENYLYLTRANSFERASE FIC-RELATED"/>
    <property type="match status" value="1"/>
</dbReference>
<comment type="catalytic activity">
    <reaction evidence="7">
        <text>L-tyrosyl-[protein] + ATP = O-(5'-adenylyl)-L-tyrosyl-[protein] + diphosphate</text>
        <dbReference type="Rhea" id="RHEA:54288"/>
        <dbReference type="Rhea" id="RHEA-COMP:10136"/>
        <dbReference type="Rhea" id="RHEA-COMP:13846"/>
        <dbReference type="ChEBI" id="CHEBI:30616"/>
        <dbReference type="ChEBI" id="CHEBI:33019"/>
        <dbReference type="ChEBI" id="CHEBI:46858"/>
        <dbReference type="ChEBI" id="CHEBI:83624"/>
        <dbReference type="EC" id="2.7.7.108"/>
    </reaction>
</comment>
<evidence type="ECO:0000256" key="4">
    <source>
        <dbReference type="ARBA" id="ARBA00022840"/>
    </source>
</evidence>
<evidence type="ECO:0000256" key="2">
    <source>
        <dbReference type="ARBA" id="ARBA00022695"/>
    </source>
</evidence>
<feature type="domain" description="Fido" evidence="8">
    <location>
        <begin position="52"/>
        <end position="191"/>
    </location>
</feature>
<keyword evidence="3" id="KW-0547">Nucleotide-binding</keyword>
<keyword evidence="4" id="KW-0067">ATP-binding</keyword>
<dbReference type="AlphaFoldDB" id="A0A7Z0IV36"/>
<dbReference type="GO" id="GO:0005524">
    <property type="term" value="F:ATP binding"/>
    <property type="evidence" value="ECO:0007669"/>
    <property type="project" value="UniProtKB-KW"/>
</dbReference>
<protein>
    <recommendedName>
        <fullName evidence="5">protein adenylyltransferase</fullName>
        <ecNumber evidence="5">2.7.7.108</ecNumber>
    </recommendedName>
</protein>
<evidence type="ECO:0000256" key="6">
    <source>
        <dbReference type="ARBA" id="ARBA00047939"/>
    </source>
</evidence>
<name>A0A7Z0IV36_9ACTN</name>
<dbReference type="PANTHER" id="PTHR39560:SF1">
    <property type="entry name" value="PROTEIN ADENYLYLTRANSFERASE FIC-RELATED"/>
    <property type="match status" value="1"/>
</dbReference>
<evidence type="ECO:0000256" key="7">
    <source>
        <dbReference type="ARBA" id="ARBA00048696"/>
    </source>
</evidence>
<dbReference type="PROSITE" id="PS51459">
    <property type="entry name" value="FIDO"/>
    <property type="match status" value="1"/>
</dbReference>
<dbReference type="RefSeq" id="WP_179660800.1">
    <property type="nucleotide sequence ID" value="NZ_JACBZR010000001.1"/>
</dbReference>